<organism evidence="3 4">
    <name type="scientific">Frigoriglobus tundricola</name>
    <dbReference type="NCBI Taxonomy" id="2774151"/>
    <lineage>
        <taxon>Bacteria</taxon>
        <taxon>Pseudomonadati</taxon>
        <taxon>Planctomycetota</taxon>
        <taxon>Planctomycetia</taxon>
        <taxon>Gemmatales</taxon>
        <taxon>Gemmataceae</taxon>
        <taxon>Frigoriglobus</taxon>
    </lineage>
</organism>
<evidence type="ECO:0000256" key="1">
    <source>
        <dbReference type="SAM" id="Coils"/>
    </source>
</evidence>
<feature type="compositionally biased region" description="Pro residues" evidence="2">
    <location>
        <begin position="8"/>
        <end position="19"/>
    </location>
</feature>
<accession>A0A6M5YQV7</accession>
<evidence type="ECO:0000313" key="3">
    <source>
        <dbReference type="EMBL" id="QJW95631.1"/>
    </source>
</evidence>
<feature type="region of interest" description="Disordered" evidence="2">
    <location>
        <begin position="1"/>
        <end position="31"/>
    </location>
</feature>
<dbReference type="Proteomes" id="UP000503447">
    <property type="component" value="Chromosome"/>
</dbReference>
<sequence>MTDREPHAPPAVPPAPRPAAAPGTAPALSVHEGSNSLMSATIATRPHRPPAVDHGDRGRAWLARLFAGDFSFPAVPFCPLPAGDRTAAEHAAAARAAGCRDLFVVHADPVAGERVIADIARATADRVLVLSPNPGAADRVAERLLRCGVAVLRALAEDENPIRPSPPVSKVTSAAVAAARTNQARQEAAAAVAAAEQRLAAFAVVAKAVARLAEVTDRLRQLDADVADHAARRDRAEADVAAEAAGRHATAFTELIGLRKSDHDTALAGLIERRSRPAKRPMRKPRRSKPSTSSTSLCLKRAGSSAACSANRRWASTPTT</sequence>
<reference evidence="4" key="1">
    <citation type="submission" date="2020-05" db="EMBL/GenBank/DDBJ databases">
        <title>Frigoriglobus tundricola gen. nov., sp. nov., a psychrotolerant cellulolytic planctomycete of the family Gemmataceae with two divergent copies of 16S rRNA gene.</title>
        <authorList>
            <person name="Kulichevskaya I.S."/>
            <person name="Ivanova A.A."/>
            <person name="Naumoff D.G."/>
            <person name="Beletsky A.V."/>
            <person name="Rijpstra W.I.C."/>
            <person name="Sinninghe Damste J.S."/>
            <person name="Mardanov A.V."/>
            <person name="Ravin N.V."/>
            <person name="Dedysh S.N."/>
        </authorList>
    </citation>
    <scope>NUCLEOTIDE SEQUENCE [LARGE SCALE GENOMIC DNA]</scope>
    <source>
        <strain evidence="4">PL17</strain>
    </source>
</reference>
<keyword evidence="4" id="KW-1185">Reference proteome</keyword>
<evidence type="ECO:0000256" key="2">
    <source>
        <dbReference type="SAM" id="MobiDB-lite"/>
    </source>
</evidence>
<dbReference type="RefSeq" id="WP_171471379.1">
    <property type="nucleotide sequence ID" value="NZ_CP053452.2"/>
</dbReference>
<name>A0A6M5YQV7_9BACT</name>
<keyword evidence="1" id="KW-0175">Coiled coil</keyword>
<dbReference type="KEGG" id="ftj:FTUN_3182"/>
<proteinExistence type="predicted"/>
<feature type="region of interest" description="Disordered" evidence="2">
    <location>
        <begin position="272"/>
        <end position="320"/>
    </location>
</feature>
<dbReference type="AlphaFoldDB" id="A0A6M5YQV7"/>
<protein>
    <submittedName>
        <fullName evidence="3">Uncharacterized protein</fullName>
    </submittedName>
</protein>
<evidence type="ECO:0000313" key="4">
    <source>
        <dbReference type="Proteomes" id="UP000503447"/>
    </source>
</evidence>
<feature type="compositionally biased region" description="Basic residues" evidence="2">
    <location>
        <begin position="276"/>
        <end position="289"/>
    </location>
</feature>
<dbReference type="EMBL" id="CP053452">
    <property type="protein sequence ID" value="QJW95631.1"/>
    <property type="molecule type" value="Genomic_DNA"/>
</dbReference>
<gene>
    <name evidence="3" type="ORF">FTUN_3182</name>
</gene>
<feature type="coiled-coil region" evidence="1">
    <location>
        <begin position="178"/>
        <end position="239"/>
    </location>
</feature>